<evidence type="ECO:0000313" key="1">
    <source>
        <dbReference type="EMBL" id="QDU44263.1"/>
    </source>
</evidence>
<gene>
    <name evidence="1" type="ORF">Mal52_27420</name>
</gene>
<evidence type="ECO:0000313" key="2">
    <source>
        <dbReference type="Proteomes" id="UP000319383"/>
    </source>
</evidence>
<dbReference type="EMBL" id="CP036276">
    <property type="protein sequence ID" value="QDU44263.1"/>
    <property type="molecule type" value="Genomic_DNA"/>
</dbReference>
<reference evidence="1 2" key="1">
    <citation type="submission" date="2019-02" db="EMBL/GenBank/DDBJ databases">
        <title>Deep-cultivation of Planctomycetes and their phenomic and genomic characterization uncovers novel biology.</title>
        <authorList>
            <person name="Wiegand S."/>
            <person name="Jogler M."/>
            <person name="Boedeker C."/>
            <person name="Pinto D."/>
            <person name="Vollmers J."/>
            <person name="Rivas-Marin E."/>
            <person name="Kohn T."/>
            <person name="Peeters S.H."/>
            <person name="Heuer A."/>
            <person name="Rast P."/>
            <person name="Oberbeckmann S."/>
            <person name="Bunk B."/>
            <person name="Jeske O."/>
            <person name="Meyerdierks A."/>
            <person name="Storesund J.E."/>
            <person name="Kallscheuer N."/>
            <person name="Luecker S."/>
            <person name="Lage O.M."/>
            <person name="Pohl T."/>
            <person name="Merkel B.J."/>
            <person name="Hornburger P."/>
            <person name="Mueller R.-W."/>
            <person name="Bruemmer F."/>
            <person name="Labrenz M."/>
            <person name="Spormann A.M."/>
            <person name="Op den Camp H."/>
            <person name="Overmann J."/>
            <person name="Amann R."/>
            <person name="Jetten M.S.M."/>
            <person name="Mascher T."/>
            <person name="Medema M.H."/>
            <person name="Devos D.P."/>
            <person name="Kaster A.-K."/>
            <person name="Ovreas L."/>
            <person name="Rohde M."/>
            <person name="Galperin M.Y."/>
            <person name="Jogler C."/>
        </authorList>
    </citation>
    <scope>NUCLEOTIDE SEQUENCE [LARGE SCALE GENOMIC DNA]</scope>
    <source>
        <strain evidence="1 2">Mal52</strain>
    </source>
</reference>
<accession>A0A517ZP64</accession>
<organism evidence="1 2">
    <name type="scientific">Symmachiella dynata</name>
    <dbReference type="NCBI Taxonomy" id="2527995"/>
    <lineage>
        <taxon>Bacteria</taxon>
        <taxon>Pseudomonadati</taxon>
        <taxon>Planctomycetota</taxon>
        <taxon>Planctomycetia</taxon>
        <taxon>Planctomycetales</taxon>
        <taxon>Planctomycetaceae</taxon>
        <taxon>Symmachiella</taxon>
    </lineage>
</organism>
<dbReference type="KEGG" id="sdyn:Mal52_27420"/>
<proteinExistence type="predicted"/>
<dbReference type="AlphaFoldDB" id="A0A517ZP64"/>
<protein>
    <submittedName>
        <fullName evidence="1">Uncharacterized protein</fullName>
    </submittedName>
</protein>
<sequence length="39" mass="4377">MVPFSVSLLVVLSSVSHFDFVTTPHDKFALIRVSRLAFL</sequence>
<keyword evidence="2" id="KW-1185">Reference proteome</keyword>
<name>A0A517ZP64_9PLAN</name>
<dbReference type="Proteomes" id="UP000319383">
    <property type="component" value="Chromosome"/>
</dbReference>